<gene>
    <name evidence="4" type="ORF">BWQ96_06403</name>
</gene>
<evidence type="ECO:0000313" key="5">
    <source>
        <dbReference type="Proteomes" id="UP000247409"/>
    </source>
</evidence>
<keyword evidence="1" id="KW-0560">Oxidoreductase</keyword>
<dbReference type="Proteomes" id="UP000247409">
    <property type="component" value="Unassembled WGS sequence"/>
</dbReference>
<dbReference type="PANTHER" id="PTHR38015:SF1">
    <property type="entry name" value="OPINE DEHYDROGENASE DOMAIN-CONTAINING PROTEIN"/>
    <property type="match status" value="1"/>
</dbReference>
<accession>A0A2V3IP77</accession>
<dbReference type="GO" id="GO:0046168">
    <property type="term" value="P:glycerol-3-phosphate catabolic process"/>
    <property type="evidence" value="ECO:0007669"/>
    <property type="project" value="InterPro"/>
</dbReference>
<keyword evidence="5" id="KW-1185">Reference proteome</keyword>
<dbReference type="InterPro" id="IPR036291">
    <property type="entry name" value="NAD(P)-bd_dom_sf"/>
</dbReference>
<evidence type="ECO:0000256" key="1">
    <source>
        <dbReference type="ARBA" id="ARBA00023002"/>
    </source>
</evidence>
<sequence>MKIAVLGSGNGGCAIAFDCAHHGYTVNLFDFESFPATIAEVQKHEGIYCEGQLQGFASVAYAGHDIEKALNDVDLIYAVGPAYSTRPFAKACKPHLKPNHMVIVCPSSCGGAIEFKKAAGLDLVSTEPLVAETSTLPYAVRICGPAKINVYLKLKGGLYLAALPASESQRAIRALNHVYPAMQMAKNVMQTSLQNGNPVIHPTVTLLNTALIERTGNKMLFYEEGVTESVGRLMKAVDKERIAIGNALGVDVLPDPELAIAQGYATEATYDRGYSEAPGFQGIKAQSSLNNRYFHEDVGYGLVFLRDLARQVGIKTPVIDSIIIIVSKVMDRDYLTEASRTMASLGLATMSVAELSKL</sequence>
<dbReference type="Pfam" id="PF02317">
    <property type="entry name" value="Octopine_DH"/>
    <property type="match status" value="1"/>
</dbReference>
<dbReference type="SUPFAM" id="SSF51735">
    <property type="entry name" value="NAD(P)-binding Rossmann-fold domains"/>
    <property type="match status" value="1"/>
</dbReference>
<name>A0A2V3IP77_9FLOR</name>
<dbReference type="InterPro" id="IPR008927">
    <property type="entry name" value="6-PGluconate_DH-like_C_sf"/>
</dbReference>
<dbReference type="EMBL" id="NBIV01000109">
    <property type="protein sequence ID" value="PXF43857.1"/>
    <property type="molecule type" value="Genomic_DNA"/>
</dbReference>
<evidence type="ECO:0000259" key="2">
    <source>
        <dbReference type="Pfam" id="PF01210"/>
    </source>
</evidence>
<dbReference type="InterPro" id="IPR013328">
    <property type="entry name" value="6PGD_dom2"/>
</dbReference>
<feature type="domain" description="Glycerol-3-phosphate dehydrogenase NAD-dependent N-terminal" evidence="2">
    <location>
        <begin position="2"/>
        <end position="105"/>
    </location>
</feature>
<reference evidence="4 5" key="1">
    <citation type="journal article" date="2018" name="Mol. Biol. Evol.">
        <title>Analysis of the draft genome of the red seaweed Gracilariopsis chorda provides insights into genome size evolution in Rhodophyta.</title>
        <authorList>
            <person name="Lee J."/>
            <person name="Yang E.C."/>
            <person name="Graf L."/>
            <person name="Yang J.H."/>
            <person name="Qiu H."/>
            <person name="Zel Zion U."/>
            <person name="Chan C.X."/>
            <person name="Stephens T.G."/>
            <person name="Weber A.P.M."/>
            <person name="Boo G.H."/>
            <person name="Boo S.M."/>
            <person name="Kim K.M."/>
            <person name="Shin Y."/>
            <person name="Jung M."/>
            <person name="Lee S.J."/>
            <person name="Yim H.S."/>
            <person name="Lee J.H."/>
            <person name="Bhattacharya D."/>
            <person name="Yoon H.S."/>
        </authorList>
    </citation>
    <scope>NUCLEOTIDE SEQUENCE [LARGE SCALE GENOMIC DNA]</scope>
    <source>
        <strain evidence="4 5">SKKU-2015</strain>
        <tissue evidence="4">Whole body</tissue>
    </source>
</reference>
<dbReference type="InterPro" id="IPR051729">
    <property type="entry name" value="Opine/Lysopine_DH"/>
</dbReference>
<dbReference type="Pfam" id="PF01210">
    <property type="entry name" value="NAD_Gly3P_dh_N"/>
    <property type="match status" value="1"/>
</dbReference>
<dbReference type="GO" id="GO:0016616">
    <property type="term" value="F:oxidoreductase activity, acting on the CH-OH group of donors, NAD or NADP as acceptor"/>
    <property type="evidence" value="ECO:0007669"/>
    <property type="project" value="InterPro"/>
</dbReference>
<dbReference type="AlphaFoldDB" id="A0A2V3IP77"/>
<proteinExistence type="predicted"/>
<dbReference type="InterPro" id="IPR003421">
    <property type="entry name" value="Opine_DH"/>
</dbReference>
<evidence type="ECO:0000313" key="4">
    <source>
        <dbReference type="EMBL" id="PXF43857.1"/>
    </source>
</evidence>
<dbReference type="PANTHER" id="PTHR38015">
    <property type="entry name" value="BLR6086 PROTEIN"/>
    <property type="match status" value="1"/>
</dbReference>
<dbReference type="InterPro" id="IPR011128">
    <property type="entry name" value="G3P_DH_NAD-dep_N"/>
</dbReference>
<organism evidence="4 5">
    <name type="scientific">Gracilariopsis chorda</name>
    <dbReference type="NCBI Taxonomy" id="448386"/>
    <lineage>
        <taxon>Eukaryota</taxon>
        <taxon>Rhodophyta</taxon>
        <taxon>Florideophyceae</taxon>
        <taxon>Rhodymeniophycidae</taxon>
        <taxon>Gracilariales</taxon>
        <taxon>Gracilariaceae</taxon>
        <taxon>Gracilariopsis</taxon>
    </lineage>
</organism>
<dbReference type="Gene3D" id="3.40.50.720">
    <property type="entry name" value="NAD(P)-binding Rossmann-like Domain"/>
    <property type="match status" value="1"/>
</dbReference>
<dbReference type="OrthoDB" id="4394513at2759"/>
<comment type="caution">
    <text evidence="4">The sequence shown here is derived from an EMBL/GenBank/DDBJ whole genome shotgun (WGS) entry which is preliminary data.</text>
</comment>
<dbReference type="Gene3D" id="1.10.1040.10">
    <property type="entry name" value="N-(1-d-carboxylethyl)-l-norvaline Dehydrogenase, domain 2"/>
    <property type="match status" value="1"/>
</dbReference>
<dbReference type="SUPFAM" id="SSF48179">
    <property type="entry name" value="6-phosphogluconate dehydrogenase C-terminal domain-like"/>
    <property type="match status" value="1"/>
</dbReference>
<dbReference type="GO" id="GO:0051287">
    <property type="term" value="F:NAD binding"/>
    <property type="evidence" value="ECO:0007669"/>
    <property type="project" value="InterPro"/>
</dbReference>
<evidence type="ECO:0000259" key="3">
    <source>
        <dbReference type="Pfam" id="PF02317"/>
    </source>
</evidence>
<feature type="domain" description="Opine dehydrogenase" evidence="3">
    <location>
        <begin position="185"/>
        <end position="330"/>
    </location>
</feature>
<protein>
    <submittedName>
        <fullName evidence="4">Opine dehydrogenase</fullName>
    </submittedName>
</protein>